<dbReference type="InterPro" id="IPR032782">
    <property type="entry name" value="KhpB_N"/>
</dbReference>
<keyword evidence="3 6" id="KW-0133">Cell shape</keyword>
<organism evidence="8 9">
    <name type="scientific">Salsuginibacillus halophilus</name>
    <dbReference type="NCBI Taxonomy" id="517424"/>
    <lineage>
        <taxon>Bacteria</taxon>
        <taxon>Bacillati</taxon>
        <taxon>Bacillota</taxon>
        <taxon>Bacilli</taxon>
        <taxon>Bacillales</taxon>
        <taxon>Bacillaceae</taxon>
        <taxon>Salsuginibacillus</taxon>
    </lineage>
</organism>
<keyword evidence="2 6" id="KW-0694">RNA-binding</keyword>
<dbReference type="GO" id="GO:0008360">
    <property type="term" value="P:regulation of cell shape"/>
    <property type="evidence" value="ECO:0007669"/>
    <property type="project" value="UniProtKB-KW"/>
</dbReference>
<evidence type="ECO:0000259" key="7">
    <source>
        <dbReference type="PROSITE" id="PS51061"/>
    </source>
</evidence>
<evidence type="ECO:0000256" key="2">
    <source>
        <dbReference type="ARBA" id="ARBA00022884"/>
    </source>
</evidence>
<gene>
    <name evidence="6" type="primary">khpB</name>
    <name evidence="6" type="synonym">eloR</name>
    <name evidence="8" type="ORF">B0H94_106196</name>
</gene>
<dbReference type="Gene3D" id="3.30.300.20">
    <property type="match status" value="1"/>
</dbReference>
<dbReference type="PANTHER" id="PTHR35800:SF1">
    <property type="entry name" value="RNA-BINDING PROTEIN KHPB"/>
    <property type="match status" value="1"/>
</dbReference>
<dbReference type="PROSITE" id="PS51061">
    <property type="entry name" value="R3H"/>
    <property type="match status" value="1"/>
</dbReference>
<reference evidence="8 9" key="1">
    <citation type="submission" date="2018-03" db="EMBL/GenBank/DDBJ databases">
        <title>Genomic Encyclopedia of Type Strains, Phase III (KMG-III): the genomes of soil and plant-associated and newly described type strains.</title>
        <authorList>
            <person name="Whitman W."/>
        </authorList>
    </citation>
    <scope>NUCLEOTIDE SEQUENCE [LARGE SCALE GENOMIC DNA]</scope>
    <source>
        <strain evidence="8 9">CGMCC 1.07653</strain>
    </source>
</reference>
<dbReference type="OrthoDB" id="9794483at2"/>
<dbReference type="Pfam" id="PF01424">
    <property type="entry name" value="R3H"/>
    <property type="match status" value="1"/>
</dbReference>
<dbReference type="GO" id="GO:0009252">
    <property type="term" value="P:peptidoglycan biosynthetic process"/>
    <property type="evidence" value="ECO:0007669"/>
    <property type="project" value="UniProtKB-UniRule"/>
</dbReference>
<dbReference type="GO" id="GO:0071555">
    <property type="term" value="P:cell wall organization"/>
    <property type="evidence" value="ECO:0007669"/>
    <property type="project" value="UniProtKB-KW"/>
</dbReference>
<dbReference type="PANTHER" id="PTHR35800">
    <property type="entry name" value="PROTEIN JAG"/>
    <property type="match status" value="1"/>
</dbReference>
<comment type="similarity">
    <text evidence="6">Belongs to the KhpB RNA-binding protein family.</text>
</comment>
<sequence length="264" mass="29095">MDKPLRVTAESVDEALQKAADQLGVSVEEVDYHVVQQPKRGFLGWFKKRNAVVEASVKTADADVEQTQESGALDLEDEFSTFAETENEAQVEAVEETLPELEEEIKEQAGPSEDEKPEETAKHYLEAVIQEMEAVAEVHIQSANAKSAELELTGESVGLLIGKRGQTLDALETLAGLAANRVSSRHFTVFLDAEGYRARRAASLENLADRLADKALSTSTRVPLEPMNARERKVIHQALQKTRGVETISEGVEPKRRVVILPDH</sequence>
<evidence type="ECO:0000256" key="3">
    <source>
        <dbReference type="ARBA" id="ARBA00022960"/>
    </source>
</evidence>
<dbReference type="InterPro" id="IPR038008">
    <property type="entry name" value="Jag_KH"/>
</dbReference>
<keyword evidence="4 6" id="KW-0143">Chaperone</keyword>
<dbReference type="InterPro" id="IPR039247">
    <property type="entry name" value="KhpB"/>
</dbReference>
<evidence type="ECO:0000256" key="5">
    <source>
        <dbReference type="ARBA" id="ARBA00023316"/>
    </source>
</evidence>
<accession>A0A2P8HI95</accession>
<dbReference type="Pfam" id="PF14804">
    <property type="entry name" value="Jag_N"/>
    <property type="match status" value="1"/>
</dbReference>
<dbReference type="RefSeq" id="WP_106588606.1">
    <property type="nucleotide sequence ID" value="NZ_PYAV01000006.1"/>
</dbReference>
<dbReference type="Gene3D" id="3.30.30.80">
    <property type="entry name" value="probable RNA-binding protein from clostridium symbiosum atcc 14940"/>
    <property type="match status" value="1"/>
</dbReference>
<comment type="function">
    <text evidence="6">A probable RNA chaperone. Forms a complex with KhpA which binds to cellular RNA and controls its expression. Plays a role in peptidoglycan (PG) homeostasis and cell length regulation.</text>
</comment>
<comment type="subunit">
    <text evidence="6">Forms a complex with KhpA.</text>
</comment>
<proteinExistence type="inferred from homology"/>
<evidence type="ECO:0000256" key="1">
    <source>
        <dbReference type="ARBA" id="ARBA00022490"/>
    </source>
</evidence>
<keyword evidence="1 6" id="KW-0963">Cytoplasm</keyword>
<evidence type="ECO:0000256" key="6">
    <source>
        <dbReference type="HAMAP-Rule" id="MF_00867"/>
    </source>
</evidence>
<evidence type="ECO:0000313" key="8">
    <source>
        <dbReference type="EMBL" id="PSL45938.1"/>
    </source>
</evidence>
<dbReference type="InterPro" id="IPR015946">
    <property type="entry name" value="KH_dom-like_a/b"/>
</dbReference>
<dbReference type="EMBL" id="PYAV01000006">
    <property type="protein sequence ID" value="PSL45938.1"/>
    <property type="molecule type" value="Genomic_DNA"/>
</dbReference>
<protein>
    <recommendedName>
        <fullName evidence="6">RNA-binding protein KhpB</fullName>
    </recommendedName>
    <alternativeName>
        <fullName evidence="6">RNA-binding protein EloR</fullName>
    </alternativeName>
</protein>
<dbReference type="Pfam" id="PF13083">
    <property type="entry name" value="KH_KhpA-B"/>
    <property type="match status" value="1"/>
</dbReference>
<keyword evidence="9" id="KW-1185">Reference proteome</keyword>
<keyword evidence="5 6" id="KW-0961">Cell wall biogenesis/degradation</keyword>
<dbReference type="CDD" id="cd02414">
    <property type="entry name" value="KH-II_Jag"/>
    <property type="match status" value="1"/>
</dbReference>
<dbReference type="CDD" id="cd02644">
    <property type="entry name" value="R3H_jag"/>
    <property type="match status" value="1"/>
</dbReference>
<dbReference type="HAMAP" id="MF_00867">
    <property type="entry name" value="KhpB"/>
    <property type="match status" value="1"/>
</dbReference>
<dbReference type="Proteomes" id="UP000242310">
    <property type="component" value="Unassembled WGS sequence"/>
</dbReference>
<comment type="domain">
    <text evidence="6">Has an N-terminal Jag-N domain and 2 RNA-binding domains (KH and R3H).</text>
</comment>
<feature type="region of interest" description="Jag_N domain" evidence="6">
    <location>
        <begin position="6"/>
        <end position="56"/>
    </location>
</feature>
<dbReference type="InterPro" id="IPR038247">
    <property type="entry name" value="Jag_N_dom_sf"/>
</dbReference>
<dbReference type="SUPFAM" id="SSF82708">
    <property type="entry name" value="R3H domain"/>
    <property type="match status" value="1"/>
</dbReference>
<dbReference type="SMART" id="SM00393">
    <property type="entry name" value="R3H"/>
    <property type="match status" value="1"/>
</dbReference>
<evidence type="ECO:0000313" key="9">
    <source>
        <dbReference type="Proteomes" id="UP000242310"/>
    </source>
</evidence>
<dbReference type="InterPro" id="IPR001374">
    <property type="entry name" value="R3H_dom"/>
</dbReference>
<dbReference type="GO" id="GO:0003723">
    <property type="term" value="F:RNA binding"/>
    <property type="evidence" value="ECO:0007669"/>
    <property type="project" value="UniProtKB-UniRule"/>
</dbReference>
<dbReference type="InterPro" id="IPR036867">
    <property type="entry name" value="R3H_dom_sf"/>
</dbReference>
<dbReference type="AlphaFoldDB" id="A0A2P8HI95"/>
<evidence type="ECO:0000256" key="4">
    <source>
        <dbReference type="ARBA" id="ARBA00023186"/>
    </source>
</evidence>
<dbReference type="Gene3D" id="3.30.1370.50">
    <property type="entry name" value="R3H-like domain"/>
    <property type="match status" value="1"/>
</dbReference>
<comment type="subcellular location">
    <subcellularLocation>
        <location evidence="6">Cytoplasm</location>
    </subcellularLocation>
</comment>
<feature type="domain" description="R3H" evidence="7">
    <location>
        <begin position="198"/>
        <end position="264"/>
    </location>
</feature>
<name>A0A2P8HI95_9BACI</name>
<comment type="caution">
    <text evidence="8">The sequence shown here is derived from an EMBL/GenBank/DDBJ whole genome shotgun (WGS) entry which is preliminary data.</text>
</comment>
<dbReference type="SMART" id="SM01245">
    <property type="entry name" value="Jag_N"/>
    <property type="match status" value="1"/>
</dbReference>
<dbReference type="NCBIfam" id="NF041568">
    <property type="entry name" value="Jag_EloR"/>
    <property type="match status" value="1"/>
</dbReference>
<dbReference type="GO" id="GO:0005737">
    <property type="term" value="C:cytoplasm"/>
    <property type="evidence" value="ECO:0007669"/>
    <property type="project" value="UniProtKB-SubCell"/>
</dbReference>
<dbReference type="InterPro" id="IPR034079">
    <property type="entry name" value="R3H_KhpB"/>
</dbReference>